<dbReference type="NCBIfam" id="NF038262">
    <property type="entry name" value="SiaB_fam_kinase"/>
    <property type="match status" value="1"/>
</dbReference>
<dbReference type="STRING" id="376489.A5892_04775"/>
<dbReference type="RefSeq" id="WP_064121830.1">
    <property type="nucleotide sequence ID" value="NZ_CP015243.1"/>
</dbReference>
<organism evidence="2 3">
    <name type="scientific">Halotalea alkalilenta</name>
    <dbReference type="NCBI Taxonomy" id="376489"/>
    <lineage>
        <taxon>Bacteria</taxon>
        <taxon>Pseudomonadati</taxon>
        <taxon>Pseudomonadota</taxon>
        <taxon>Gammaproteobacteria</taxon>
        <taxon>Oceanospirillales</taxon>
        <taxon>Halomonadaceae</taxon>
        <taxon>Halotalea</taxon>
    </lineage>
</organism>
<feature type="region of interest" description="Disordered" evidence="1">
    <location>
        <begin position="129"/>
        <end position="148"/>
    </location>
</feature>
<name>A0A172YCZ2_9GAMM</name>
<accession>A0A172YCZ2</accession>
<gene>
    <name evidence="2" type="ORF">A5892_04775</name>
</gene>
<proteinExistence type="predicted"/>
<sequence length="180" mass="19657">MKTIDLLGLRDSFAEHRVLLCFNGPISKSLIEDIGNALRGYMEAELAPANATMDVFAVYIEMAQNIRHYSRKRGDSDLTAIATLAIAREEDGHYAVSAGNLVDPEDGERLVATIEALAQLDKQSLKESYKRRLREPRGTDGHSGAGLGLLDIARKSSQPLSARLTPQPGGRCFFSLQATI</sequence>
<protein>
    <recommendedName>
        <fullName evidence="4">Histidine kinase/HSP90-like ATPase domain-containing protein</fullName>
    </recommendedName>
</protein>
<feature type="compositionally biased region" description="Basic and acidic residues" evidence="1">
    <location>
        <begin position="129"/>
        <end position="140"/>
    </location>
</feature>
<dbReference type="Pfam" id="PF19788">
    <property type="entry name" value="DUF6272"/>
    <property type="match status" value="1"/>
</dbReference>
<evidence type="ECO:0000313" key="3">
    <source>
        <dbReference type="Proteomes" id="UP000077875"/>
    </source>
</evidence>
<dbReference type="AlphaFoldDB" id="A0A172YCZ2"/>
<dbReference type="NCBIfam" id="NF038264">
    <property type="entry name" value="kinase_SiaB"/>
    <property type="match status" value="1"/>
</dbReference>
<dbReference type="InterPro" id="IPR046239">
    <property type="entry name" value="DUF6272"/>
</dbReference>
<evidence type="ECO:0000313" key="2">
    <source>
        <dbReference type="EMBL" id="ANF56865.1"/>
    </source>
</evidence>
<dbReference type="EMBL" id="CP015243">
    <property type="protein sequence ID" value="ANF56865.1"/>
    <property type="molecule type" value="Genomic_DNA"/>
</dbReference>
<keyword evidence="3" id="KW-1185">Reference proteome</keyword>
<evidence type="ECO:0000256" key="1">
    <source>
        <dbReference type="SAM" id="MobiDB-lite"/>
    </source>
</evidence>
<dbReference type="Proteomes" id="UP000077875">
    <property type="component" value="Chromosome"/>
</dbReference>
<reference evidence="2 3" key="1">
    <citation type="submission" date="2016-04" db="EMBL/GenBank/DDBJ databases">
        <title>Complete Genome Sequence of Halotalea alkalilenta IHB B 13600.</title>
        <authorList>
            <person name="Swarnkar M.K."/>
            <person name="Sharma A."/>
            <person name="Kaushal K."/>
            <person name="Soni R."/>
            <person name="Rana S."/>
            <person name="Singh A.K."/>
            <person name="Gulati A."/>
        </authorList>
    </citation>
    <scope>NUCLEOTIDE SEQUENCE [LARGE SCALE GENOMIC DNA]</scope>
    <source>
        <strain evidence="2 3">IHB B 13600</strain>
    </source>
</reference>
<dbReference type="KEGG" id="haa:A5892_04775"/>
<evidence type="ECO:0008006" key="4">
    <source>
        <dbReference type="Google" id="ProtNLM"/>
    </source>
</evidence>